<proteinExistence type="predicted"/>
<accession>A0A7J5ZCD7</accession>
<sequence length="356" mass="39685">MSVNFSEYTGAPKELPAPRCCRRGTVFMVPVVLRGGLEAFRGVLLPWACGKRWWYRMASWMARSQFSPTSLKTPRGYKQEVNSGRSLVALQQVKQAAESGTHMIGSNMFLIFRHGVRLLGGNFSDFRVHGGRLVTTERRLDPPPDQEVSPPDPLSLFPNPGLIGCEELLSPLPNLLHFLPTQKIKLWQCFVTDRLAVVSDLSLNSPTAMRETLLMTVRKALRKRHVNGILGCEDSSREISETSVRGSSATSPSVSGHTVKCRELVATSDLGQVVMQVEQQLEDQILTDFIHLRGPRAPHPEVHEAQQQKEEAGCCEQEHGQVVSTKASRGGDLLSLKLLEQLILRDRQLLLQHRLA</sequence>
<dbReference type="OrthoDB" id="10652293at2759"/>
<organism evidence="1 2">
    <name type="scientific">Dissostichus mawsoni</name>
    <name type="common">Antarctic cod</name>
    <dbReference type="NCBI Taxonomy" id="36200"/>
    <lineage>
        <taxon>Eukaryota</taxon>
        <taxon>Metazoa</taxon>
        <taxon>Chordata</taxon>
        <taxon>Craniata</taxon>
        <taxon>Vertebrata</taxon>
        <taxon>Euteleostomi</taxon>
        <taxon>Actinopterygii</taxon>
        <taxon>Neopterygii</taxon>
        <taxon>Teleostei</taxon>
        <taxon>Neoteleostei</taxon>
        <taxon>Acanthomorphata</taxon>
        <taxon>Eupercaria</taxon>
        <taxon>Perciformes</taxon>
        <taxon>Notothenioidei</taxon>
        <taxon>Nototheniidae</taxon>
        <taxon>Dissostichus</taxon>
    </lineage>
</organism>
<dbReference type="AlphaFoldDB" id="A0A7J5ZCD7"/>
<dbReference type="EMBL" id="JAAKFY010000003">
    <property type="protein sequence ID" value="KAF3859452.1"/>
    <property type="molecule type" value="Genomic_DNA"/>
</dbReference>
<reference evidence="1 2" key="1">
    <citation type="submission" date="2020-03" db="EMBL/GenBank/DDBJ databases">
        <title>Dissostichus mawsoni Genome sequencing and assembly.</title>
        <authorList>
            <person name="Park H."/>
        </authorList>
    </citation>
    <scope>NUCLEOTIDE SEQUENCE [LARGE SCALE GENOMIC DNA]</scope>
    <source>
        <strain evidence="1">DM0001</strain>
        <tissue evidence="1">Muscle</tissue>
    </source>
</reference>
<dbReference type="Proteomes" id="UP000518266">
    <property type="component" value="Unassembled WGS sequence"/>
</dbReference>
<gene>
    <name evidence="1" type="ORF">F7725_021851</name>
</gene>
<evidence type="ECO:0000313" key="1">
    <source>
        <dbReference type="EMBL" id="KAF3859452.1"/>
    </source>
</evidence>
<keyword evidence="2" id="KW-1185">Reference proteome</keyword>
<protein>
    <submittedName>
        <fullName evidence="1">Uncharacterized protein</fullName>
    </submittedName>
</protein>
<evidence type="ECO:0000313" key="2">
    <source>
        <dbReference type="Proteomes" id="UP000518266"/>
    </source>
</evidence>
<comment type="caution">
    <text evidence="1">The sequence shown here is derived from an EMBL/GenBank/DDBJ whole genome shotgun (WGS) entry which is preliminary data.</text>
</comment>
<name>A0A7J5ZCD7_DISMA</name>
<feature type="non-terminal residue" evidence="1">
    <location>
        <position position="356"/>
    </location>
</feature>